<dbReference type="Pfam" id="PF02065">
    <property type="entry name" value="Melibiase"/>
    <property type="match status" value="1"/>
</dbReference>
<evidence type="ECO:0000313" key="5">
    <source>
        <dbReference type="Proteomes" id="UP001530293"/>
    </source>
</evidence>
<dbReference type="InterPro" id="IPR017853">
    <property type="entry name" value="GH"/>
</dbReference>
<keyword evidence="5" id="KW-1185">Reference proteome</keyword>
<sequence>MRAEKYGDYPGWIFRLNIPKPNDGVKSDSVVDSTSTVEGLQLLPKAKEDSLPNYDAPIAARHLAELCPHGASVSTTSNDGDKASKLSSGLSTNEPGQYPNPNWSWSYSSQESHSPWNVTSSKLLSVTYRPAHEAYPAYTNISKKKEYWHKSIGTCLSSGADCLCGKCLKCADPESRWGKMKRQIAGAPRTIHRVKVTYTVEDVLSIEPIVASQPLSSEESKSTKSDGKSGTQESGVWIKGVGQCHALRIRLRPKFGSTYNNDGERYGEKERSVENCGFALPDMDSWDNVSSPAWSGALSDRCGPILTFAIPCQGEEDATVLHKCPPLLWKVDHPPNPNVAVDSFLLADGTLHLHRQPSSSSAPYDYDTPTNVYIHGYQSWSFSGSVVQGKAQPKSAMPNMLSGAFNRGGMVLSENHVHGTDVDGTIEGDCWSENMETKINADNLDSEVDELNESTAFYKSDMFACVSSNGFATPQYDDERILLDEEGGPALIIGFLAQRQQFGVVLLDKNLRRFNLYACHEGVVAKRCVSSDWAYCQIVDASTYDEEAMVYYVHATANHNEACPMDKGLTYGWCSWYHYYSDIDHDSLHKNAHILEKSKKSIGFNVCLIDDGYMTAWGDWTSLKLGKFVKDGGMRVLADAIRTKGMKPGVWLAPFACDKFSKLAKDHPDWIIRNDLGRYANSANCGKFFYGLDATNPAVRKHVHDTIRRAVDEWGFEVLKLDFLYASCLEGNGKYDPTMSRAEAMHLGLRTIRAAAGNDTFIIGCGCPIGSAIGFVDGMRISCDTGPTFVPEFPFPHWDNGTLPSLRGMLRNTMSRSPFGHRWWHNDPDCILLGESTKLTDDEVISAASIVAMTGGMFLLSDDMEKVSVARLSIAKRIFPLTGVTAVPLDLHSTLNDGMPSILRLWCAEKSSLNNSDSENDVPAMQNPGKILREQASRLECEIGYTPMNVDPYGRERSCFSVAPGLGSWTVVSLSNWLDHSARLSVSFSALVAHSIGDFVAMGAPRTPRSSDTEDSPLGEMSEHGFHVFSFWSSEYVWIPHQTLVENDPLIKKLKPHETEIFHIKPADPFRPQYIGSDLHFSCGFEVDSFDWSDQYVKVSLKNDYNKKGSVYIYIPESERLNNAVVAVNGKPAYFEVAARPSMDGNCAGRVIRVHVEIKGSNDNEDGVVSIRW</sequence>
<dbReference type="Proteomes" id="UP001530293">
    <property type="component" value="Unassembled WGS sequence"/>
</dbReference>
<feature type="compositionally biased region" description="Polar residues" evidence="3">
    <location>
        <begin position="85"/>
        <end position="102"/>
    </location>
</feature>
<dbReference type="AlphaFoldDB" id="A0ABD3M3A6"/>
<evidence type="ECO:0000256" key="1">
    <source>
        <dbReference type="ARBA" id="ARBA00022801"/>
    </source>
</evidence>
<keyword evidence="2" id="KW-0326">Glycosidase</keyword>
<feature type="region of interest" description="Disordered" evidence="3">
    <location>
        <begin position="215"/>
        <end position="234"/>
    </location>
</feature>
<evidence type="ECO:0000256" key="2">
    <source>
        <dbReference type="ARBA" id="ARBA00023295"/>
    </source>
</evidence>
<name>A0ABD3M3A6_9STRA</name>
<evidence type="ECO:0000313" key="4">
    <source>
        <dbReference type="EMBL" id="KAL3757313.1"/>
    </source>
</evidence>
<dbReference type="EMBL" id="JALLBG020000268">
    <property type="protein sequence ID" value="KAL3757313.1"/>
    <property type="molecule type" value="Genomic_DNA"/>
</dbReference>
<proteinExistence type="predicted"/>
<feature type="compositionally biased region" description="Basic and acidic residues" evidence="3">
    <location>
        <begin position="218"/>
        <end position="227"/>
    </location>
</feature>
<dbReference type="PANTHER" id="PTHR43053:SF3">
    <property type="entry name" value="ALPHA-GALACTOSIDASE C-RELATED"/>
    <property type="match status" value="1"/>
</dbReference>
<dbReference type="InterPro" id="IPR013785">
    <property type="entry name" value="Aldolase_TIM"/>
</dbReference>
<dbReference type="GO" id="GO:0004557">
    <property type="term" value="F:alpha-galactosidase activity"/>
    <property type="evidence" value="ECO:0007669"/>
    <property type="project" value="UniProtKB-ARBA"/>
</dbReference>
<accession>A0ABD3M3A6</accession>
<dbReference type="Gene3D" id="3.20.20.70">
    <property type="entry name" value="Aldolase class I"/>
    <property type="match status" value="1"/>
</dbReference>
<dbReference type="PANTHER" id="PTHR43053">
    <property type="entry name" value="GLYCOSIDASE FAMILY 31"/>
    <property type="match status" value="1"/>
</dbReference>
<reference evidence="4 5" key="1">
    <citation type="submission" date="2024-10" db="EMBL/GenBank/DDBJ databases">
        <title>Updated reference genomes for cyclostephanoid diatoms.</title>
        <authorList>
            <person name="Roberts W.R."/>
            <person name="Alverson A.J."/>
        </authorList>
    </citation>
    <scope>NUCLEOTIDE SEQUENCE [LARGE SCALE GENOMIC DNA]</scope>
    <source>
        <strain evidence="4 5">AJA232-27</strain>
    </source>
</reference>
<keyword evidence="1" id="KW-0378">Hydrolase</keyword>
<dbReference type="InterPro" id="IPR050985">
    <property type="entry name" value="Alpha-glycosidase_related"/>
</dbReference>
<dbReference type="SUPFAM" id="SSF51445">
    <property type="entry name" value="(Trans)glycosidases"/>
    <property type="match status" value="1"/>
</dbReference>
<feature type="region of interest" description="Disordered" evidence="3">
    <location>
        <begin position="71"/>
        <end position="103"/>
    </location>
</feature>
<gene>
    <name evidence="4" type="ORF">ACHAWU_008474</name>
</gene>
<protein>
    <recommendedName>
        <fullName evidence="6">Alpha-galactosidase</fullName>
    </recommendedName>
</protein>
<dbReference type="InterPro" id="IPR002252">
    <property type="entry name" value="Glyco_hydro_36"/>
</dbReference>
<evidence type="ECO:0008006" key="6">
    <source>
        <dbReference type="Google" id="ProtNLM"/>
    </source>
</evidence>
<evidence type="ECO:0000256" key="3">
    <source>
        <dbReference type="SAM" id="MobiDB-lite"/>
    </source>
</evidence>
<organism evidence="4 5">
    <name type="scientific">Discostella pseudostelligera</name>
    <dbReference type="NCBI Taxonomy" id="259834"/>
    <lineage>
        <taxon>Eukaryota</taxon>
        <taxon>Sar</taxon>
        <taxon>Stramenopiles</taxon>
        <taxon>Ochrophyta</taxon>
        <taxon>Bacillariophyta</taxon>
        <taxon>Coscinodiscophyceae</taxon>
        <taxon>Thalassiosirophycidae</taxon>
        <taxon>Stephanodiscales</taxon>
        <taxon>Stephanodiscaceae</taxon>
        <taxon>Discostella</taxon>
    </lineage>
</organism>
<dbReference type="CDD" id="cd14791">
    <property type="entry name" value="GH36"/>
    <property type="match status" value="1"/>
</dbReference>
<comment type="caution">
    <text evidence="4">The sequence shown here is derived from an EMBL/GenBank/DDBJ whole genome shotgun (WGS) entry which is preliminary data.</text>
</comment>